<organism evidence="1 2">
    <name type="scientific">Botryotinia fuckeliana (strain T4)</name>
    <name type="common">Noble rot fungus</name>
    <name type="synonym">Botrytis cinerea</name>
    <dbReference type="NCBI Taxonomy" id="999810"/>
    <lineage>
        <taxon>Eukaryota</taxon>
        <taxon>Fungi</taxon>
        <taxon>Dikarya</taxon>
        <taxon>Ascomycota</taxon>
        <taxon>Pezizomycotina</taxon>
        <taxon>Leotiomycetes</taxon>
        <taxon>Helotiales</taxon>
        <taxon>Sclerotiniaceae</taxon>
        <taxon>Botrytis</taxon>
    </lineage>
</organism>
<name>G2XWA4_BOTF4</name>
<accession>G2XWA4</accession>
<dbReference type="AlphaFoldDB" id="G2XWA4"/>
<gene>
    <name evidence="1" type="ORF">BofuT4_uP056750.1</name>
</gene>
<proteinExistence type="predicted"/>
<dbReference type="HOGENOM" id="CLU_3142837_0_0_1"/>
<sequence length="49" mass="5799">MSSQKWKERDDEILNKTSLEYLRSISYNLLKPACVYSEISQIIISFLED</sequence>
<evidence type="ECO:0000313" key="1">
    <source>
        <dbReference type="EMBL" id="CCD44774.1"/>
    </source>
</evidence>
<dbReference type="InParanoid" id="G2XWA4"/>
<dbReference type="Proteomes" id="UP000008177">
    <property type="component" value="Unplaced contigs"/>
</dbReference>
<protein>
    <submittedName>
        <fullName evidence="1">Uncharacterized protein</fullName>
    </submittedName>
</protein>
<evidence type="ECO:0000313" key="2">
    <source>
        <dbReference type="Proteomes" id="UP000008177"/>
    </source>
</evidence>
<dbReference type="EMBL" id="FQ790271">
    <property type="protein sequence ID" value="CCD44774.1"/>
    <property type="molecule type" value="Genomic_DNA"/>
</dbReference>
<reference evidence="2" key="1">
    <citation type="journal article" date="2011" name="PLoS Genet.">
        <title>Genomic analysis of the necrotrophic fungal pathogens Sclerotinia sclerotiorum and Botrytis cinerea.</title>
        <authorList>
            <person name="Amselem J."/>
            <person name="Cuomo C.A."/>
            <person name="van Kan J.A."/>
            <person name="Viaud M."/>
            <person name="Benito E.P."/>
            <person name="Couloux A."/>
            <person name="Coutinho P.M."/>
            <person name="de Vries R.P."/>
            <person name="Dyer P.S."/>
            <person name="Fillinger S."/>
            <person name="Fournier E."/>
            <person name="Gout L."/>
            <person name="Hahn M."/>
            <person name="Kohn L."/>
            <person name="Lapalu N."/>
            <person name="Plummer K.M."/>
            <person name="Pradier J.M."/>
            <person name="Quevillon E."/>
            <person name="Sharon A."/>
            <person name="Simon A."/>
            <person name="ten Have A."/>
            <person name="Tudzynski B."/>
            <person name="Tudzynski P."/>
            <person name="Wincker P."/>
            <person name="Andrew M."/>
            <person name="Anthouard V."/>
            <person name="Beever R.E."/>
            <person name="Beffa R."/>
            <person name="Benoit I."/>
            <person name="Bouzid O."/>
            <person name="Brault B."/>
            <person name="Chen Z."/>
            <person name="Choquer M."/>
            <person name="Collemare J."/>
            <person name="Cotton P."/>
            <person name="Danchin E.G."/>
            <person name="Da Silva C."/>
            <person name="Gautier A."/>
            <person name="Giraud C."/>
            <person name="Giraud T."/>
            <person name="Gonzalez C."/>
            <person name="Grossetete S."/>
            <person name="Guldener U."/>
            <person name="Henrissat B."/>
            <person name="Howlett B.J."/>
            <person name="Kodira C."/>
            <person name="Kretschmer M."/>
            <person name="Lappartient A."/>
            <person name="Leroch M."/>
            <person name="Levis C."/>
            <person name="Mauceli E."/>
            <person name="Neuveglise C."/>
            <person name="Oeser B."/>
            <person name="Pearson M."/>
            <person name="Poulain J."/>
            <person name="Poussereau N."/>
            <person name="Quesneville H."/>
            <person name="Rascle C."/>
            <person name="Schumacher J."/>
            <person name="Segurens B."/>
            <person name="Sexton A."/>
            <person name="Silva E."/>
            <person name="Sirven C."/>
            <person name="Soanes D.M."/>
            <person name="Talbot N.J."/>
            <person name="Templeton M."/>
            <person name="Yandava C."/>
            <person name="Yarden O."/>
            <person name="Zeng Q."/>
            <person name="Rollins J.A."/>
            <person name="Lebrun M.H."/>
            <person name="Dickman M."/>
        </authorList>
    </citation>
    <scope>NUCLEOTIDE SEQUENCE [LARGE SCALE GENOMIC DNA]</scope>
    <source>
        <strain evidence="2">T4</strain>
    </source>
</reference>